<evidence type="ECO:0000256" key="1">
    <source>
        <dbReference type="SAM" id="Phobius"/>
    </source>
</evidence>
<dbReference type="EMBL" id="UGVL01000001">
    <property type="protein sequence ID" value="SUE33701.1"/>
    <property type="molecule type" value="Genomic_DNA"/>
</dbReference>
<keyword evidence="3" id="KW-1185">Reference proteome</keyword>
<gene>
    <name evidence="2" type="ORF">NCTC11190_00911</name>
</gene>
<keyword evidence="1" id="KW-0812">Transmembrane</keyword>
<sequence>MGISKYIIGLCKIDDAETMLGFKGFGRKPRQFEYKPRYWDPEAEEREARRRMLLGDDYAEGEYRPGMYIREKRLLRMQERERERAQRSKRTALRTVIFLGGVVIVLYLMFTYFGRAF</sequence>
<evidence type="ECO:0000313" key="2">
    <source>
        <dbReference type="EMBL" id="SUE33701.1"/>
    </source>
</evidence>
<reference evidence="2 3" key="1">
    <citation type="submission" date="2018-06" db="EMBL/GenBank/DDBJ databases">
        <authorList>
            <consortium name="Pathogen Informatics"/>
            <person name="Doyle S."/>
        </authorList>
    </citation>
    <scope>NUCLEOTIDE SEQUENCE [LARGE SCALE GENOMIC DNA]</scope>
    <source>
        <strain evidence="2 3">NCTC11190</strain>
    </source>
</reference>
<accession>A0A379MPX2</accession>
<proteinExistence type="predicted"/>
<name>A0A379MPX2_9BACT</name>
<keyword evidence="1" id="KW-1133">Transmembrane helix</keyword>
<protein>
    <submittedName>
        <fullName evidence="2">Uncharacterized protein</fullName>
    </submittedName>
</protein>
<dbReference type="STRING" id="880526.GCA_000427365_00536"/>
<dbReference type="AlphaFoldDB" id="A0A379MPX2"/>
<evidence type="ECO:0000313" key="3">
    <source>
        <dbReference type="Proteomes" id="UP000255233"/>
    </source>
</evidence>
<keyword evidence="1" id="KW-0472">Membrane</keyword>
<feature type="transmembrane region" description="Helical" evidence="1">
    <location>
        <begin position="92"/>
        <end position="113"/>
    </location>
</feature>
<dbReference type="Proteomes" id="UP000255233">
    <property type="component" value="Unassembled WGS sequence"/>
</dbReference>
<organism evidence="2 3">
    <name type="scientific">Rikenella microfusus</name>
    <dbReference type="NCBI Taxonomy" id="28139"/>
    <lineage>
        <taxon>Bacteria</taxon>
        <taxon>Pseudomonadati</taxon>
        <taxon>Bacteroidota</taxon>
        <taxon>Bacteroidia</taxon>
        <taxon>Bacteroidales</taxon>
        <taxon>Rikenellaceae</taxon>
        <taxon>Rikenella</taxon>
    </lineage>
</organism>